<keyword evidence="1" id="KW-1133">Transmembrane helix</keyword>
<feature type="transmembrane region" description="Helical" evidence="1">
    <location>
        <begin position="21"/>
        <end position="45"/>
    </location>
</feature>
<accession>A0ABQ3ZE15</accession>
<dbReference type="RefSeq" id="WP_203735913.1">
    <property type="nucleotide sequence ID" value="NZ_BAAATX010000070.1"/>
</dbReference>
<reference evidence="2 3" key="1">
    <citation type="submission" date="2021-01" db="EMBL/GenBank/DDBJ databases">
        <title>Whole genome shotgun sequence of Actinoplanes durhamensis NBRC 14914.</title>
        <authorList>
            <person name="Komaki H."/>
            <person name="Tamura T."/>
        </authorList>
    </citation>
    <scope>NUCLEOTIDE SEQUENCE [LARGE SCALE GENOMIC DNA]</scope>
    <source>
        <strain evidence="2 3">NBRC 14914</strain>
    </source>
</reference>
<evidence type="ECO:0000313" key="2">
    <source>
        <dbReference type="EMBL" id="GIE08080.1"/>
    </source>
</evidence>
<keyword evidence="3" id="KW-1185">Reference proteome</keyword>
<feature type="transmembrane region" description="Helical" evidence="1">
    <location>
        <begin position="77"/>
        <end position="102"/>
    </location>
</feature>
<name>A0ABQ3ZE15_9ACTN</name>
<feature type="transmembrane region" description="Helical" evidence="1">
    <location>
        <begin position="503"/>
        <end position="524"/>
    </location>
</feature>
<gene>
    <name evidence="2" type="ORF">Adu01nite_94300</name>
</gene>
<keyword evidence="1" id="KW-0472">Membrane</keyword>
<feature type="transmembrane region" description="Helical" evidence="1">
    <location>
        <begin position="342"/>
        <end position="360"/>
    </location>
</feature>
<feature type="transmembrane region" description="Helical" evidence="1">
    <location>
        <begin position="458"/>
        <end position="478"/>
    </location>
</feature>
<dbReference type="Proteomes" id="UP000637628">
    <property type="component" value="Unassembled WGS sequence"/>
</dbReference>
<protein>
    <submittedName>
        <fullName evidence="2">Exporter of polyketide antibiotics</fullName>
    </submittedName>
</protein>
<proteinExistence type="predicted"/>
<keyword evidence="1" id="KW-0812">Transmembrane</keyword>
<feature type="transmembrane region" description="Helical" evidence="1">
    <location>
        <begin position="393"/>
        <end position="417"/>
    </location>
</feature>
<feature type="transmembrane region" description="Helical" evidence="1">
    <location>
        <begin position="296"/>
        <end position="314"/>
    </location>
</feature>
<feature type="transmembrane region" description="Helical" evidence="1">
    <location>
        <begin position="194"/>
        <end position="217"/>
    </location>
</feature>
<dbReference type="EMBL" id="BOML01000101">
    <property type="protein sequence ID" value="GIE08080.1"/>
    <property type="molecule type" value="Genomic_DNA"/>
</dbReference>
<evidence type="ECO:0000313" key="3">
    <source>
        <dbReference type="Proteomes" id="UP000637628"/>
    </source>
</evidence>
<feature type="transmembrane region" description="Helical" evidence="1">
    <location>
        <begin position="429"/>
        <end position="451"/>
    </location>
</feature>
<comment type="caution">
    <text evidence="2">The sequence shown here is derived from an EMBL/GenBank/DDBJ whole genome shotgun (WGS) entry which is preliminary data.</text>
</comment>
<organism evidence="2 3">
    <name type="scientific">Paractinoplanes durhamensis</name>
    <dbReference type="NCBI Taxonomy" id="113563"/>
    <lineage>
        <taxon>Bacteria</taxon>
        <taxon>Bacillati</taxon>
        <taxon>Actinomycetota</taxon>
        <taxon>Actinomycetes</taxon>
        <taxon>Micromonosporales</taxon>
        <taxon>Micromonosporaceae</taxon>
        <taxon>Paractinoplanes</taxon>
    </lineage>
</organism>
<feature type="transmembrane region" description="Helical" evidence="1">
    <location>
        <begin position="161"/>
        <end position="182"/>
    </location>
</feature>
<feature type="transmembrane region" description="Helical" evidence="1">
    <location>
        <begin position="237"/>
        <end position="258"/>
    </location>
</feature>
<evidence type="ECO:0000256" key="1">
    <source>
        <dbReference type="SAM" id="Phobius"/>
    </source>
</evidence>
<sequence length="531" mass="54896">MSNHLTGTWALLKLALRRDRIMLPAWLAVLVAMAAGSAAATIPLYPTLAERIKASETINTTPPVVALNGLIYDESSIGAIAMVKLSGIGAILVAILAIILVVRHTRSEEDTGRLELVGSTVIGRHAALTAALIIGFGTNVVLGILTTLGLIAAGLPVAGSVAFGLGWMSVGFAFAAIAAAAAQVAGNGRAANSLAITLLGVTYVARAIGDTAGPRWLSWLSPVGWQQQLRPFAGERWSALLVSLAFTAVAVAGTYALAARRDLGAGLLPDRPGRARGAAFLGSPLGLVWRLQRAGLAAWAIGFLLLGLVLGNIASKVGNLLDNPDLQDIILRLGGEKGITDAFLAAEFGLASIIVSVYGVQSIMRLRSEEANTRAEPLLATGISRLGWAGSQVAMALFGTTILMFATGLGAGLAHGLALGDVGGELGRVLGAALAQLPAIWVLVGAVVALYGLVPRQVVLGWVVLLAFFLLGEMGPVLKLNQWVMDISPYAHSPKLPGPTLDYGPIFALVAVAAVLTAVGLVSFRRRDIVA</sequence>
<feature type="transmembrane region" description="Helical" evidence="1">
    <location>
        <begin position="122"/>
        <end position="155"/>
    </location>
</feature>